<evidence type="ECO:0000313" key="1">
    <source>
        <dbReference type="EMBL" id="KRL20865.1"/>
    </source>
</evidence>
<gene>
    <name evidence="1" type="ORF">FC37_GL001711</name>
</gene>
<dbReference type="PATRIC" id="fig|1423748.3.peg.1778"/>
<proteinExistence type="predicted"/>
<sequence length="67" mass="7488">MQKDNPNYKVSESGQFAYVIAKAEAKVEINGSYEGTSTAQDAKIYRNAVVDQALHQRLMDILQQLQA</sequence>
<dbReference type="RefSeq" id="WP_051519010.1">
    <property type="nucleotide sequence ID" value="NZ_AZEL01000053.1"/>
</dbReference>
<reference evidence="1 2" key="1">
    <citation type="journal article" date="2015" name="Genome Announc.">
        <title>Expanding the biotechnology potential of lactobacilli through comparative genomics of 213 strains and associated genera.</title>
        <authorList>
            <person name="Sun Z."/>
            <person name="Harris H.M."/>
            <person name="McCann A."/>
            <person name="Guo C."/>
            <person name="Argimon S."/>
            <person name="Zhang W."/>
            <person name="Yang X."/>
            <person name="Jeffery I.B."/>
            <person name="Cooney J.C."/>
            <person name="Kagawa T.F."/>
            <person name="Liu W."/>
            <person name="Song Y."/>
            <person name="Salvetti E."/>
            <person name="Wrobel A."/>
            <person name="Rasinkangas P."/>
            <person name="Parkhill J."/>
            <person name="Rea M.C."/>
            <person name="O'Sullivan O."/>
            <person name="Ritari J."/>
            <person name="Douillard F.P."/>
            <person name="Paul Ross R."/>
            <person name="Yang R."/>
            <person name="Briner A.E."/>
            <person name="Felis G.E."/>
            <person name="de Vos W.M."/>
            <person name="Barrangou R."/>
            <person name="Klaenhammer T.R."/>
            <person name="Caufield P.W."/>
            <person name="Cui Y."/>
            <person name="Zhang H."/>
            <person name="O'Toole P.W."/>
        </authorList>
    </citation>
    <scope>NUCLEOTIDE SEQUENCE [LARGE SCALE GENOMIC DNA]</scope>
    <source>
        <strain evidence="1 2">DSM 10532</strain>
    </source>
</reference>
<organism evidence="1 2">
    <name type="scientific">Lactobacillus gallinarum DSM 10532 = JCM 2011</name>
    <dbReference type="NCBI Taxonomy" id="1423748"/>
    <lineage>
        <taxon>Bacteria</taxon>
        <taxon>Bacillati</taxon>
        <taxon>Bacillota</taxon>
        <taxon>Bacilli</taxon>
        <taxon>Lactobacillales</taxon>
        <taxon>Lactobacillaceae</taxon>
        <taxon>Lactobacillus</taxon>
    </lineage>
</organism>
<evidence type="ECO:0000313" key="2">
    <source>
        <dbReference type="Proteomes" id="UP000051311"/>
    </source>
</evidence>
<dbReference type="AlphaFoldDB" id="A0A0R1NKR6"/>
<dbReference type="EMBL" id="AZEL01000053">
    <property type="protein sequence ID" value="KRL20865.1"/>
    <property type="molecule type" value="Genomic_DNA"/>
</dbReference>
<dbReference type="Proteomes" id="UP000051311">
    <property type="component" value="Unassembled WGS sequence"/>
</dbReference>
<name>A0A0R1NKR6_9LACO</name>
<comment type="caution">
    <text evidence="1">The sequence shown here is derived from an EMBL/GenBank/DDBJ whole genome shotgun (WGS) entry which is preliminary data.</text>
</comment>
<dbReference type="STRING" id="1423748.FC37_GL001711"/>
<accession>A0A0R1NKR6</accession>
<protein>
    <submittedName>
        <fullName evidence="1">Uncharacterized protein</fullName>
    </submittedName>
</protein>